<gene>
    <name evidence="5" type="ORF">MMF94_10735</name>
</gene>
<dbReference type="SUPFAM" id="SSF47413">
    <property type="entry name" value="lambda repressor-like DNA-binding domains"/>
    <property type="match status" value="1"/>
</dbReference>
<evidence type="ECO:0000313" key="6">
    <source>
        <dbReference type="Proteomes" id="UP001299970"/>
    </source>
</evidence>
<dbReference type="PANTHER" id="PTHR30146">
    <property type="entry name" value="LACI-RELATED TRANSCRIPTIONAL REPRESSOR"/>
    <property type="match status" value="1"/>
</dbReference>
<dbReference type="SMART" id="SM00354">
    <property type="entry name" value="HTH_LACI"/>
    <property type="match status" value="1"/>
</dbReference>
<evidence type="ECO:0000313" key="5">
    <source>
        <dbReference type="EMBL" id="MCH6166159.1"/>
    </source>
</evidence>
<dbReference type="PANTHER" id="PTHR30146:SF109">
    <property type="entry name" value="HTH-TYPE TRANSCRIPTIONAL REGULATOR GALS"/>
    <property type="match status" value="1"/>
</dbReference>
<dbReference type="Pfam" id="PF13377">
    <property type="entry name" value="Peripla_BP_3"/>
    <property type="match status" value="1"/>
</dbReference>
<dbReference type="EMBL" id="JAKXMK010000008">
    <property type="protein sequence ID" value="MCH6166159.1"/>
    <property type="molecule type" value="Genomic_DNA"/>
</dbReference>
<keyword evidence="3" id="KW-0804">Transcription</keyword>
<dbReference type="PROSITE" id="PS00356">
    <property type="entry name" value="HTH_LACI_1"/>
    <property type="match status" value="1"/>
</dbReference>
<name>A0ABS9TCA3_9PSEU</name>
<sequence length="329" mass="34056">MGEEIRDPLTLEDVARAAGVSRATASRALTGSDTTSTPARQRVRAVAERMGYAPNPLARALAGGSGTRVVVAVAGPRPDVLEDPYMWRVLGATAAVCDGAGVGVSLQWLPLDAPGSLARLGADRSVRGVVLCNTTEPLLAAVPDVLRGRVASIGIGSVAVPSFDVDNASGAAAVVRHLYSSGRRHIAMLTGPSWLPCSYRSVEAYRRTVEAAGLPARILPGDFGFEDGRTGALEALRRWPDTDAIYAICDTVAFGAMVALRGLGVDVPDDVAVAGFDDVPAAAWAGPALTTATHPVSRIAAGAATAVLEEARVPPATWYPSELVLRESA</sequence>
<keyword evidence="2" id="KW-0238">DNA-binding</keyword>
<reference evidence="5 6" key="1">
    <citation type="submission" date="2022-03" db="EMBL/GenBank/DDBJ databases">
        <title>Pseudonocardia alaer sp. nov., a novel actinomycete isolated from reed forest soil.</title>
        <authorList>
            <person name="Wang L."/>
        </authorList>
    </citation>
    <scope>NUCLEOTIDE SEQUENCE [LARGE SCALE GENOMIC DNA]</scope>
    <source>
        <strain evidence="5 6">Y-16303</strain>
    </source>
</reference>
<comment type="caution">
    <text evidence="5">The sequence shown here is derived from an EMBL/GenBank/DDBJ whole genome shotgun (WGS) entry which is preliminary data.</text>
</comment>
<accession>A0ABS9TCA3</accession>
<keyword evidence="6" id="KW-1185">Reference proteome</keyword>
<dbReference type="SUPFAM" id="SSF53822">
    <property type="entry name" value="Periplasmic binding protein-like I"/>
    <property type="match status" value="1"/>
</dbReference>
<evidence type="ECO:0000256" key="2">
    <source>
        <dbReference type="ARBA" id="ARBA00023125"/>
    </source>
</evidence>
<dbReference type="InterPro" id="IPR010982">
    <property type="entry name" value="Lambda_DNA-bd_dom_sf"/>
</dbReference>
<evidence type="ECO:0000259" key="4">
    <source>
        <dbReference type="PROSITE" id="PS50932"/>
    </source>
</evidence>
<keyword evidence="1" id="KW-0805">Transcription regulation</keyword>
<dbReference type="Pfam" id="PF00356">
    <property type="entry name" value="LacI"/>
    <property type="match status" value="1"/>
</dbReference>
<evidence type="ECO:0000256" key="3">
    <source>
        <dbReference type="ARBA" id="ARBA00023163"/>
    </source>
</evidence>
<organism evidence="5 6">
    <name type="scientific">Pseudonocardia alaniniphila</name>
    <dbReference type="NCBI Taxonomy" id="75291"/>
    <lineage>
        <taxon>Bacteria</taxon>
        <taxon>Bacillati</taxon>
        <taxon>Actinomycetota</taxon>
        <taxon>Actinomycetes</taxon>
        <taxon>Pseudonocardiales</taxon>
        <taxon>Pseudonocardiaceae</taxon>
        <taxon>Pseudonocardia</taxon>
    </lineage>
</organism>
<dbReference type="Proteomes" id="UP001299970">
    <property type="component" value="Unassembled WGS sequence"/>
</dbReference>
<protein>
    <submittedName>
        <fullName evidence="5">LacI family transcriptional regulator</fullName>
    </submittedName>
</protein>
<dbReference type="InterPro" id="IPR046335">
    <property type="entry name" value="LacI/GalR-like_sensor"/>
</dbReference>
<dbReference type="CDD" id="cd01392">
    <property type="entry name" value="HTH_LacI"/>
    <property type="match status" value="1"/>
</dbReference>
<dbReference type="Gene3D" id="1.10.260.40">
    <property type="entry name" value="lambda repressor-like DNA-binding domains"/>
    <property type="match status" value="1"/>
</dbReference>
<dbReference type="InterPro" id="IPR000843">
    <property type="entry name" value="HTH_LacI"/>
</dbReference>
<dbReference type="InterPro" id="IPR028082">
    <property type="entry name" value="Peripla_BP_I"/>
</dbReference>
<proteinExistence type="predicted"/>
<dbReference type="RefSeq" id="WP_241036192.1">
    <property type="nucleotide sequence ID" value="NZ_BAAAJF010000020.1"/>
</dbReference>
<dbReference type="CDD" id="cd06267">
    <property type="entry name" value="PBP1_LacI_sugar_binding-like"/>
    <property type="match status" value="1"/>
</dbReference>
<evidence type="ECO:0000256" key="1">
    <source>
        <dbReference type="ARBA" id="ARBA00023015"/>
    </source>
</evidence>
<dbReference type="Gene3D" id="3.40.50.2300">
    <property type="match status" value="2"/>
</dbReference>
<dbReference type="PROSITE" id="PS50932">
    <property type="entry name" value="HTH_LACI_2"/>
    <property type="match status" value="1"/>
</dbReference>
<feature type="domain" description="HTH lacI-type" evidence="4">
    <location>
        <begin position="9"/>
        <end position="63"/>
    </location>
</feature>